<dbReference type="GO" id="GO:0016787">
    <property type="term" value="F:hydrolase activity"/>
    <property type="evidence" value="ECO:0007669"/>
    <property type="project" value="UniProtKB-KW"/>
</dbReference>
<dbReference type="PANTHER" id="PTHR43283">
    <property type="entry name" value="BETA-LACTAMASE-RELATED"/>
    <property type="match status" value="1"/>
</dbReference>
<keyword evidence="4" id="KW-1185">Reference proteome</keyword>
<dbReference type="InterPro" id="IPR012338">
    <property type="entry name" value="Beta-lactam/transpept-like"/>
</dbReference>
<dbReference type="RefSeq" id="WP_380939870.1">
    <property type="nucleotide sequence ID" value="NZ_JBHUFC010000003.1"/>
</dbReference>
<dbReference type="PANTHER" id="PTHR43283:SF3">
    <property type="entry name" value="BETA-LACTAMASE FAMILY PROTEIN (AFU_ORTHOLOGUE AFUA_5G07500)"/>
    <property type="match status" value="1"/>
</dbReference>
<dbReference type="EMBL" id="JBHUFC010000003">
    <property type="protein sequence ID" value="MFD1787494.1"/>
    <property type="molecule type" value="Genomic_DNA"/>
</dbReference>
<evidence type="ECO:0000256" key="1">
    <source>
        <dbReference type="SAM" id="MobiDB-lite"/>
    </source>
</evidence>
<keyword evidence="3" id="KW-0378">Hydrolase</keyword>
<evidence type="ECO:0000313" key="4">
    <source>
        <dbReference type="Proteomes" id="UP001597283"/>
    </source>
</evidence>
<dbReference type="InterPro" id="IPR050789">
    <property type="entry name" value="Diverse_Enzym_Activities"/>
</dbReference>
<dbReference type="Gene3D" id="3.40.710.10">
    <property type="entry name" value="DD-peptidase/beta-lactamase superfamily"/>
    <property type="match status" value="1"/>
</dbReference>
<feature type="domain" description="Beta-lactamase-related" evidence="2">
    <location>
        <begin position="36"/>
        <end position="361"/>
    </location>
</feature>
<feature type="region of interest" description="Disordered" evidence="1">
    <location>
        <begin position="363"/>
        <end position="383"/>
    </location>
</feature>
<dbReference type="Pfam" id="PF00144">
    <property type="entry name" value="Beta-lactamase"/>
    <property type="match status" value="1"/>
</dbReference>
<comment type="caution">
    <text evidence="3">The sequence shown here is derived from an EMBL/GenBank/DDBJ whole genome shotgun (WGS) entry which is preliminary data.</text>
</comment>
<gene>
    <name evidence="3" type="ORF">ACFSC3_07910</name>
</gene>
<reference evidence="4" key="1">
    <citation type="journal article" date="2019" name="Int. J. Syst. Evol. Microbiol.">
        <title>The Global Catalogue of Microorganisms (GCM) 10K type strain sequencing project: providing services to taxonomists for standard genome sequencing and annotation.</title>
        <authorList>
            <consortium name="The Broad Institute Genomics Platform"/>
            <consortium name="The Broad Institute Genome Sequencing Center for Infectious Disease"/>
            <person name="Wu L."/>
            <person name="Ma J."/>
        </authorList>
    </citation>
    <scope>NUCLEOTIDE SEQUENCE [LARGE SCALE GENOMIC DNA]</scope>
    <source>
        <strain evidence="4">Q85</strain>
    </source>
</reference>
<dbReference type="EC" id="3.-.-.-" evidence="3"/>
<dbReference type="SUPFAM" id="SSF56601">
    <property type="entry name" value="beta-lactamase/transpeptidase-like"/>
    <property type="match status" value="1"/>
</dbReference>
<protein>
    <submittedName>
        <fullName evidence="3">Serine hydrolase domain-containing protein</fullName>
        <ecNumber evidence="3">3.-.-.-</ecNumber>
    </submittedName>
</protein>
<dbReference type="Proteomes" id="UP001597283">
    <property type="component" value="Unassembled WGS sequence"/>
</dbReference>
<organism evidence="3 4">
    <name type="scientific">Sphingomonas floccifaciens</name>
    <dbReference type="NCBI Taxonomy" id="1844115"/>
    <lineage>
        <taxon>Bacteria</taxon>
        <taxon>Pseudomonadati</taxon>
        <taxon>Pseudomonadota</taxon>
        <taxon>Alphaproteobacteria</taxon>
        <taxon>Sphingomonadales</taxon>
        <taxon>Sphingomonadaceae</taxon>
        <taxon>Sphingomonas</taxon>
    </lineage>
</organism>
<proteinExistence type="predicted"/>
<evidence type="ECO:0000259" key="2">
    <source>
        <dbReference type="Pfam" id="PF00144"/>
    </source>
</evidence>
<evidence type="ECO:0000313" key="3">
    <source>
        <dbReference type="EMBL" id="MFD1787494.1"/>
    </source>
</evidence>
<dbReference type="PROSITE" id="PS51257">
    <property type="entry name" value="PROKAR_LIPOPROTEIN"/>
    <property type="match status" value="1"/>
</dbReference>
<dbReference type="InterPro" id="IPR001466">
    <property type="entry name" value="Beta-lactam-related"/>
</dbReference>
<feature type="compositionally biased region" description="Basic and acidic residues" evidence="1">
    <location>
        <begin position="370"/>
        <end position="383"/>
    </location>
</feature>
<accession>A0ABW4ND90</accession>
<sequence length="383" mass="41342">MKRAALSLTLILGACAVRPAEVRVDFDAAGETSVMARGLADRATRRPVTADDPVRVASVSKLVVALGVMRLLEAGTLDLDRDVSDWLGWRLRNPAHSDVPITLRLLLSHRSSLTDGIDYIVPLGVRMQDAVADPKAWDAERVPGTYFRYTNLNFGVIATVIEAATGTRFDQVMAREVIGPLGLDACYNWGAGCSDAAISRAVILYRANGDVARDALCGRRPDCPVVTLSGCDLPGYRPGENGAIFSPQGGLRISMRDLGRIGRMLLRRGDGFLRPESIAAIEAVQWTFDGSNGDTAGGFYCRYGLATQIVPTRAAGCADDLFGDSDIWVGHAGEAYALRSGLWIDRSNGRGIAVFVTAVPDGSTGRRSSFSRDEERLARPRRR</sequence>
<name>A0ABW4ND90_9SPHN</name>